<sequence>MSSLLKSTHIDRDDFDADHYADFIRDSHRSRITLDQLDIARRQHRKKEKLLSRIHYLKMKEHIRVKNDFIRKIEQDIRISNLPSVKETLKAQRRQYLTPSPPPISNDQSQELTMPTKHDRKSHQLDNHPKSSKQPDSPRTERSKANLNKFNHMDLLLG</sequence>
<protein>
    <submittedName>
        <fullName evidence="6">Uncharacterized protein</fullName>
    </submittedName>
</protein>
<dbReference type="Proteomes" id="UP000663854">
    <property type="component" value="Unassembled WGS sequence"/>
</dbReference>
<evidence type="ECO:0000313" key="5">
    <source>
        <dbReference type="EMBL" id="CAF0843013.1"/>
    </source>
</evidence>
<dbReference type="EMBL" id="CAJNOL010000141">
    <property type="protein sequence ID" value="CAF0880700.1"/>
    <property type="molecule type" value="Genomic_DNA"/>
</dbReference>
<feature type="region of interest" description="Disordered" evidence="1">
    <location>
        <begin position="93"/>
        <end position="144"/>
    </location>
</feature>
<evidence type="ECO:0000313" key="2">
    <source>
        <dbReference type="EMBL" id="CAF0724450.1"/>
    </source>
</evidence>
<evidence type="ECO:0000313" key="11">
    <source>
        <dbReference type="Proteomes" id="UP000663870"/>
    </source>
</evidence>
<dbReference type="Proteomes" id="UP000663870">
    <property type="component" value="Unassembled WGS sequence"/>
</dbReference>
<dbReference type="Proteomes" id="UP000663882">
    <property type="component" value="Unassembled WGS sequence"/>
</dbReference>
<evidence type="ECO:0000313" key="9">
    <source>
        <dbReference type="EMBL" id="CAF3525840.1"/>
    </source>
</evidence>
<dbReference type="EMBL" id="CAJNOT010000027">
    <property type="protein sequence ID" value="CAF0784177.1"/>
    <property type="molecule type" value="Genomic_DNA"/>
</dbReference>
<dbReference type="EMBL" id="CAJOBD010000003">
    <property type="protein sequence ID" value="CAF3525840.1"/>
    <property type="molecule type" value="Genomic_DNA"/>
</dbReference>
<dbReference type="OrthoDB" id="9986685at2759"/>
<evidence type="ECO:0000313" key="4">
    <source>
        <dbReference type="EMBL" id="CAF0815615.1"/>
    </source>
</evidence>
<accession>A0A813XZF7</accession>
<evidence type="ECO:0000256" key="1">
    <source>
        <dbReference type="SAM" id="MobiDB-lite"/>
    </source>
</evidence>
<gene>
    <name evidence="10" type="ORF">FNK824_LOCUS87</name>
    <name evidence="9" type="ORF">JBS370_LOCUS110</name>
    <name evidence="6" type="ORF">JXQ802_LOCUS8042</name>
    <name evidence="7" type="ORF">JXQ802_LOCUS8136</name>
    <name evidence="8" type="ORF">OTI717_LOCUS97</name>
    <name evidence="2" type="ORF">PYM288_LOCUS444</name>
    <name evidence="4" type="ORF">RFH988_LOCUS4665</name>
    <name evidence="5" type="ORF">SEV965_LOCUS2706</name>
    <name evidence="3" type="ORF">ZHD862_LOCUS1553</name>
</gene>
<dbReference type="EMBL" id="CAJNOH010000002">
    <property type="protein sequence ID" value="CAF0724450.1"/>
    <property type="molecule type" value="Genomic_DNA"/>
</dbReference>
<evidence type="ECO:0000313" key="6">
    <source>
        <dbReference type="EMBL" id="CAF0878752.1"/>
    </source>
</evidence>
<evidence type="ECO:0000313" key="8">
    <source>
        <dbReference type="EMBL" id="CAF3473774.1"/>
    </source>
</evidence>
<dbReference type="EMBL" id="CAJNOU010000063">
    <property type="protein sequence ID" value="CAF0843013.1"/>
    <property type="molecule type" value="Genomic_DNA"/>
</dbReference>
<reference evidence="6" key="1">
    <citation type="submission" date="2021-02" db="EMBL/GenBank/DDBJ databases">
        <authorList>
            <person name="Nowell W R."/>
        </authorList>
    </citation>
    <scope>NUCLEOTIDE SEQUENCE</scope>
</reference>
<dbReference type="Proteomes" id="UP000663889">
    <property type="component" value="Unassembled WGS sequence"/>
</dbReference>
<name>A0A813XZF7_9BILA</name>
<evidence type="ECO:0000313" key="7">
    <source>
        <dbReference type="EMBL" id="CAF0880700.1"/>
    </source>
</evidence>
<keyword evidence="11" id="KW-1185">Reference proteome</keyword>
<dbReference type="Proteomes" id="UP000663864">
    <property type="component" value="Unassembled WGS sequence"/>
</dbReference>
<dbReference type="EMBL" id="CAJOAX010000003">
    <property type="protein sequence ID" value="CAF3473774.1"/>
    <property type="molecule type" value="Genomic_DNA"/>
</dbReference>
<dbReference type="Proteomes" id="UP000663874">
    <property type="component" value="Unassembled WGS sequence"/>
</dbReference>
<proteinExistence type="predicted"/>
<organism evidence="6 11">
    <name type="scientific">Rotaria sordida</name>
    <dbReference type="NCBI Taxonomy" id="392033"/>
    <lineage>
        <taxon>Eukaryota</taxon>
        <taxon>Metazoa</taxon>
        <taxon>Spiralia</taxon>
        <taxon>Gnathifera</taxon>
        <taxon>Rotifera</taxon>
        <taxon>Eurotatoria</taxon>
        <taxon>Bdelloidea</taxon>
        <taxon>Philodinida</taxon>
        <taxon>Philodinidae</taxon>
        <taxon>Rotaria</taxon>
    </lineage>
</organism>
<comment type="caution">
    <text evidence="6">The sequence shown here is derived from an EMBL/GenBank/DDBJ whole genome shotgun (WGS) entry which is preliminary data.</text>
</comment>
<dbReference type="AlphaFoldDB" id="A0A813XZF7"/>
<dbReference type="Proteomes" id="UP000663836">
    <property type="component" value="Unassembled WGS sequence"/>
</dbReference>
<evidence type="ECO:0000313" key="10">
    <source>
        <dbReference type="EMBL" id="CAF3533240.1"/>
    </source>
</evidence>
<dbReference type="EMBL" id="CAJNOO010000123">
    <property type="protein sequence ID" value="CAF0815615.1"/>
    <property type="molecule type" value="Genomic_DNA"/>
</dbReference>
<dbReference type="EMBL" id="CAJNOL010000139">
    <property type="protein sequence ID" value="CAF0878752.1"/>
    <property type="molecule type" value="Genomic_DNA"/>
</dbReference>
<dbReference type="Proteomes" id="UP000663823">
    <property type="component" value="Unassembled WGS sequence"/>
</dbReference>
<evidence type="ECO:0000313" key="3">
    <source>
        <dbReference type="EMBL" id="CAF0784177.1"/>
    </source>
</evidence>
<dbReference type="EMBL" id="CAJOBE010000003">
    <property type="protein sequence ID" value="CAF3533240.1"/>
    <property type="molecule type" value="Genomic_DNA"/>
</dbReference>